<organism evidence="1 2">
    <name type="scientific">Clathrospora elynae</name>
    <dbReference type="NCBI Taxonomy" id="706981"/>
    <lineage>
        <taxon>Eukaryota</taxon>
        <taxon>Fungi</taxon>
        <taxon>Dikarya</taxon>
        <taxon>Ascomycota</taxon>
        <taxon>Pezizomycotina</taxon>
        <taxon>Dothideomycetes</taxon>
        <taxon>Pleosporomycetidae</taxon>
        <taxon>Pleosporales</taxon>
        <taxon>Diademaceae</taxon>
        <taxon>Clathrospora</taxon>
    </lineage>
</organism>
<dbReference type="AlphaFoldDB" id="A0A6A5SFM3"/>
<evidence type="ECO:0000313" key="2">
    <source>
        <dbReference type="Proteomes" id="UP000800038"/>
    </source>
</evidence>
<accession>A0A6A5SFM3</accession>
<name>A0A6A5SFM3_9PLEO</name>
<dbReference type="OrthoDB" id="3943628at2759"/>
<keyword evidence="2" id="KW-1185">Reference proteome</keyword>
<dbReference type="EMBL" id="ML976094">
    <property type="protein sequence ID" value="KAF1938863.1"/>
    <property type="molecule type" value="Genomic_DNA"/>
</dbReference>
<proteinExistence type="predicted"/>
<protein>
    <submittedName>
        <fullName evidence="1">Uncharacterized protein</fullName>
    </submittedName>
</protein>
<evidence type="ECO:0000313" key="1">
    <source>
        <dbReference type="EMBL" id="KAF1938863.1"/>
    </source>
</evidence>
<sequence>MSRSGISNFDTPKKARIKGAAEYMDAKNIPYSHNDLFRFHDVSKEQGWAILKEESMAA</sequence>
<dbReference type="Proteomes" id="UP000800038">
    <property type="component" value="Unassembled WGS sequence"/>
</dbReference>
<feature type="non-terminal residue" evidence="1">
    <location>
        <position position="58"/>
    </location>
</feature>
<reference evidence="1" key="1">
    <citation type="journal article" date="2020" name="Stud. Mycol.">
        <title>101 Dothideomycetes genomes: a test case for predicting lifestyles and emergence of pathogens.</title>
        <authorList>
            <person name="Haridas S."/>
            <person name="Albert R."/>
            <person name="Binder M."/>
            <person name="Bloem J."/>
            <person name="Labutti K."/>
            <person name="Salamov A."/>
            <person name="Andreopoulos B."/>
            <person name="Baker S."/>
            <person name="Barry K."/>
            <person name="Bills G."/>
            <person name="Bluhm B."/>
            <person name="Cannon C."/>
            <person name="Castanera R."/>
            <person name="Culley D."/>
            <person name="Daum C."/>
            <person name="Ezra D."/>
            <person name="Gonzalez J."/>
            <person name="Henrissat B."/>
            <person name="Kuo A."/>
            <person name="Liang C."/>
            <person name="Lipzen A."/>
            <person name="Lutzoni F."/>
            <person name="Magnuson J."/>
            <person name="Mondo S."/>
            <person name="Nolan M."/>
            <person name="Ohm R."/>
            <person name="Pangilinan J."/>
            <person name="Park H.-J."/>
            <person name="Ramirez L."/>
            <person name="Alfaro M."/>
            <person name="Sun H."/>
            <person name="Tritt A."/>
            <person name="Yoshinaga Y."/>
            <person name="Zwiers L.-H."/>
            <person name="Turgeon B."/>
            <person name="Goodwin S."/>
            <person name="Spatafora J."/>
            <person name="Crous P."/>
            <person name="Grigoriev I."/>
        </authorList>
    </citation>
    <scope>NUCLEOTIDE SEQUENCE</scope>
    <source>
        <strain evidence="1">CBS 161.51</strain>
    </source>
</reference>
<gene>
    <name evidence="1" type="ORF">EJ02DRAFT_457534</name>
</gene>